<dbReference type="InterPro" id="IPR014001">
    <property type="entry name" value="Helicase_ATP-bd"/>
</dbReference>
<dbReference type="SMART" id="SM00487">
    <property type="entry name" value="DEXDc"/>
    <property type="match status" value="1"/>
</dbReference>
<evidence type="ECO:0000313" key="7">
    <source>
        <dbReference type="EMBL" id="KAJ2903678.1"/>
    </source>
</evidence>
<organism evidence="7 8">
    <name type="scientific">Zalerion maritima</name>
    <dbReference type="NCBI Taxonomy" id="339359"/>
    <lineage>
        <taxon>Eukaryota</taxon>
        <taxon>Fungi</taxon>
        <taxon>Dikarya</taxon>
        <taxon>Ascomycota</taxon>
        <taxon>Pezizomycotina</taxon>
        <taxon>Sordariomycetes</taxon>
        <taxon>Lulworthiomycetidae</taxon>
        <taxon>Lulworthiales</taxon>
        <taxon>Lulworthiaceae</taxon>
        <taxon>Zalerion</taxon>
    </lineage>
</organism>
<dbReference type="InterPro" id="IPR049730">
    <property type="entry name" value="SNF2/RAD54-like_C"/>
</dbReference>
<keyword evidence="2" id="KW-0378">Hydrolase</keyword>
<protein>
    <submittedName>
        <fullName evidence="7">Uncharacterized protein</fullName>
    </submittedName>
</protein>
<dbReference type="SMART" id="SM00490">
    <property type="entry name" value="HELICc"/>
    <property type="match status" value="1"/>
</dbReference>
<feature type="compositionally biased region" description="Basic and acidic residues" evidence="4">
    <location>
        <begin position="73"/>
        <end position="95"/>
    </location>
</feature>
<name>A0AAD5RTD2_9PEZI</name>
<feature type="compositionally biased region" description="Polar residues" evidence="4">
    <location>
        <begin position="1"/>
        <end position="18"/>
    </location>
</feature>
<feature type="region of interest" description="Disordered" evidence="4">
    <location>
        <begin position="1"/>
        <end position="56"/>
    </location>
</feature>
<dbReference type="Gene3D" id="3.40.50.10810">
    <property type="entry name" value="Tandem AAA-ATPase domain"/>
    <property type="match status" value="1"/>
</dbReference>
<evidence type="ECO:0000313" key="8">
    <source>
        <dbReference type="Proteomes" id="UP001201980"/>
    </source>
</evidence>
<feature type="region of interest" description="Disordered" evidence="4">
    <location>
        <begin position="1020"/>
        <end position="1065"/>
    </location>
</feature>
<dbReference type="Proteomes" id="UP001201980">
    <property type="component" value="Unassembled WGS sequence"/>
</dbReference>
<dbReference type="GO" id="GO:0006283">
    <property type="term" value="P:transcription-coupled nucleotide-excision repair"/>
    <property type="evidence" value="ECO:0007669"/>
    <property type="project" value="TreeGrafter"/>
</dbReference>
<dbReference type="PANTHER" id="PTHR45629:SF7">
    <property type="entry name" value="DNA EXCISION REPAIR PROTEIN ERCC-6-RELATED"/>
    <property type="match status" value="1"/>
</dbReference>
<dbReference type="AlphaFoldDB" id="A0AAD5RTD2"/>
<dbReference type="Pfam" id="PF00176">
    <property type="entry name" value="SNF2-rel_dom"/>
    <property type="match status" value="1"/>
</dbReference>
<evidence type="ECO:0000259" key="6">
    <source>
        <dbReference type="PROSITE" id="PS51194"/>
    </source>
</evidence>
<keyword evidence="3" id="KW-0067">ATP-binding</keyword>
<proteinExistence type="predicted"/>
<dbReference type="SUPFAM" id="SSF52540">
    <property type="entry name" value="P-loop containing nucleoside triphosphate hydrolases"/>
    <property type="match status" value="2"/>
</dbReference>
<gene>
    <name evidence="7" type="ORF">MKZ38_009517</name>
</gene>
<feature type="compositionally biased region" description="Basic residues" evidence="4">
    <location>
        <begin position="246"/>
        <end position="255"/>
    </location>
</feature>
<feature type="domain" description="Helicase C-terminal" evidence="6">
    <location>
        <begin position="719"/>
        <end position="880"/>
    </location>
</feature>
<feature type="compositionally biased region" description="Basic and acidic residues" evidence="4">
    <location>
        <begin position="916"/>
        <end position="925"/>
    </location>
</feature>
<evidence type="ECO:0000259" key="5">
    <source>
        <dbReference type="PROSITE" id="PS51192"/>
    </source>
</evidence>
<evidence type="ECO:0000256" key="2">
    <source>
        <dbReference type="ARBA" id="ARBA00022801"/>
    </source>
</evidence>
<dbReference type="InterPro" id="IPR027417">
    <property type="entry name" value="P-loop_NTPase"/>
</dbReference>
<dbReference type="InterPro" id="IPR000330">
    <property type="entry name" value="SNF2_N"/>
</dbReference>
<feature type="region of interest" description="Disordered" evidence="4">
    <location>
        <begin position="68"/>
        <end position="98"/>
    </location>
</feature>
<accession>A0AAD5RTD2</accession>
<dbReference type="InterPro" id="IPR001650">
    <property type="entry name" value="Helicase_C-like"/>
</dbReference>
<keyword evidence="1" id="KW-0547">Nucleotide-binding</keyword>
<sequence>MSPSPAQTEPNPEASSPSGDLPPADPSTAGPATATNQGSESDIVRDFTQNIRDQGDLERDIIAHAETAIAEEEDKRDQQRIRRAEDAKQKLEAKKTKVHQNLSNAIQRGNRTLARQLEAELDSISDRMHVHDEEVAAFRERIDRRHLEPKAMPHGGVKLAGESTRGYLIRTGKITPFAKVPGELPAGVEGELAQAIVDAEGDAVAEGLEGAQGDEPKSHQNLQKPGFEFGPLEPVSSTPETEFSLRPRKKRKLIRKPPPSDDEFEPGGDTYAPSSAVPSPSASVSDLEGTPRKRKGKKAKTSVEEKVDLTHIDDGNEAIYQARLSDWVERRSRARRQHTNRPSGARADSEPEWFKPHPQHPDYVLGNGLKIPGDIHKVLFNYQKTGIHWLCELYEQQVGGILGDEMGLGKTVQAVSFVAALHYSKKLDHPALVVVPATLMRQWVNEFHQWWPSLRVSILHSSGSGMVNLEDESRIEDEDTSYGERARAKLNKAAKKVIDRVVEHGHVLVTTYAGLQTYAAPLNEVEWSYAILDEGHKIRNPNTAVTITCKQLKTPHRIILSGTPMQNNLTELWSIFDFVFPFRLGTLWNFRDQFEIPIRQGGYANSSNLQIMAAQKCAEVLKDIVGPYLLQRVKADVAQDLPKKTEQVLFCKFTETQRGIYEMWLRSEQRDLIIQQKMKALVGIDTLRKICNHPDLTRSNKNVSYGSTYGDLELSGKMQVVRGLLAMWKRLGHKCLIFSQGVQMLDILQKFVEDLEGVKFLRMDGSTPVKDRQKLVDKFNINDDIDVFLLTTRVGGLGLNLTGASRVILYDPDWNPSTDAQAQERAWRLGQKKDVQIFRLLTAGTIEEKIYQRQIFKTVLTNKVLKDPTQRSNFQMGDLEDLFTLGPAKDGETETGALFKGSERKVGEKKTKRQRPQGEEVEHVEGVTGAEELKQDDDTAATQEERLMEGIFSRSGVTSTLRHEQVVKGRLVKANASMLQREANEVANRARANLRQYEEQARSIPAGTVTWTGEFGTAGFPGSNNVRRGRAGPSSSSLLGGADGDNSGRGAQLAQHGPRPGGTMRKQDFVPLIVQFINRHNNKAPSKALVDHFNQYCPNKRQTNLFKGALEDVAVLAKDGRQSSSLRGYWRLREEDDEDE</sequence>
<dbReference type="CDD" id="cd18000">
    <property type="entry name" value="DEXHc_ERCC6"/>
    <property type="match status" value="1"/>
</dbReference>
<dbReference type="PROSITE" id="PS51192">
    <property type="entry name" value="HELICASE_ATP_BIND_1"/>
    <property type="match status" value="1"/>
</dbReference>
<dbReference type="GO" id="GO:0008094">
    <property type="term" value="F:ATP-dependent activity, acting on DNA"/>
    <property type="evidence" value="ECO:0007669"/>
    <property type="project" value="TreeGrafter"/>
</dbReference>
<feature type="region of interest" description="Disordered" evidence="4">
    <location>
        <begin position="330"/>
        <end position="356"/>
    </location>
</feature>
<dbReference type="EMBL" id="JAKWBI020000075">
    <property type="protein sequence ID" value="KAJ2903678.1"/>
    <property type="molecule type" value="Genomic_DNA"/>
</dbReference>
<dbReference type="PANTHER" id="PTHR45629">
    <property type="entry name" value="SNF2/RAD54 FAMILY MEMBER"/>
    <property type="match status" value="1"/>
</dbReference>
<feature type="compositionally biased region" description="Low complexity" evidence="4">
    <location>
        <begin position="1031"/>
        <end position="1040"/>
    </location>
</feature>
<dbReference type="InterPro" id="IPR050496">
    <property type="entry name" value="SNF2_RAD54_helicase_repair"/>
</dbReference>
<feature type="region of interest" description="Disordered" evidence="4">
    <location>
        <begin position="901"/>
        <end position="925"/>
    </location>
</feature>
<evidence type="ECO:0000256" key="1">
    <source>
        <dbReference type="ARBA" id="ARBA00022741"/>
    </source>
</evidence>
<dbReference type="GO" id="GO:0005634">
    <property type="term" value="C:nucleus"/>
    <property type="evidence" value="ECO:0007669"/>
    <property type="project" value="TreeGrafter"/>
</dbReference>
<dbReference type="InterPro" id="IPR038718">
    <property type="entry name" value="SNF2-like_sf"/>
</dbReference>
<dbReference type="Pfam" id="PF00271">
    <property type="entry name" value="Helicase_C"/>
    <property type="match status" value="1"/>
</dbReference>
<comment type="caution">
    <text evidence="7">The sequence shown here is derived from an EMBL/GenBank/DDBJ whole genome shotgun (WGS) entry which is preliminary data.</text>
</comment>
<dbReference type="FunFam" id="3.40.50.10810:FF:000039">
    <property type="entry name" value="DNA repair protein Rhp26/Rad26"/>
    <property type="match status" value="1"/>
</dbReference>
<dbReference type="GO" id="GO:0005524">
    <property type="term" value="F:ATP binding"/>
    <property type="evidence" value="ECO:0007669"/>
    <property type="project" value="InterPro"/>
</dbReference>
<dbReference type="CDD" id="cd18793">
    <property type="entry name" value="SF2_C_SNF"/>
    <property type="match status" value="1"/>
</dbReference>
<reference evidence="7" key="1">
    <citation type="submission" date="2022-07" db="EMBL/GenBank/DDBJ databases">
        <title>Draft genome sequence of Zalerion maritima ATCC 34329, a (micro)plastics degrading marine fungus.</title>
        <authorList>
            <person name="Paco A."/>
            <person name="Goncalves M.F.M."/>
            <person name="Rocha-Santos T.A.P."/>
            <person name="Alves A."/>
        </authorList>
    </citation>
    <scope>NUCLEOTIDE SEQUENCE</scope>
    <source>
        <strain evidence="7">ATCC 34329</strain>
    </source>
</reference>
<feature type="domain" description="Helicase ATP-binding" evidence="5">
    <location>
        <begin position="391"/>
        <end position="582"/>
    </location>
</feature>
<dbReference type="GO" id="GO:0016787">
    <property type="term" value="F:hydrolase activity"/>
    <property type="evidence" value="ECO:0007669"/>
    <property type="project" value="UniProtKB-KW"/>
</dbReference>
<evidence type="ECO:0000256" key="3">
    <source>
        <dbReference type="ARBA" id="ARBA00022840"/>
    </source>
</evidence>
<feature type="compositionally biased region" description="Low complexity" evidence="4">
    <location>
        <begin position="272"/>
        <end position="285"/>
    </location>
</feature>
<dbReference type="Gene3D" id="3.40.50.300">
    <property type="entry name" value="P-loop containing nucleotide triphosphate hydrolases"/>
    <property type="match status" value="1"/>
</dbReference>
<feature type="region of interest" description="Disordered" evidence="4">
    <location>
        <begin position="209"/>
        <end position="305"/>
    </location>
</feature>
<evidence type="ECO:0000256" key="4">
    <source>
        <dbReference type="SAM" id="MobiDB-lite"/>
    </source>
</evidence>
<keyword evidence="8" id="KW-1185">Reference proteome</keyword>
<dbReference type="PROSITE" id="PS51194">
    <property type="entry name" value="HELICASE_CTER"/>
    <property type="match status" value="1"/>
</dbReference>